<feature type="compositionally biased region" description="Basic and acidic residues" evidence="1">
    <location>
        <begin position="1"/>
        <end position="21"/>
    </location>
</feature>
<dbReference type="AlphaFoldDB" id="A0A9Q1LTM5"/>
<evidence type="ECO:0000313" key="2">
    <source>
        <dbReference type="EMBL" id="KAJ8542007.1"/>
    </source>
</evidence>
<proteinExistence type="predicted"/>
<reference evidence="3" key="1">
    <citation type="journal article" date="2023" name="Proc. Natl. Acad. Sci. U.S.A.">
        <title>Genomic and structural basis for evolution of tropane alkaloid biosynthesis.</title>
        <authorList>
            <person name="Wanga Y.-J."/>
            <person name="Taina T."/>
            <person name="Yua J.-Y."/>
            <person name="Lia J."/>
            <person name="Xua B."/>
            <person name="Chenc J."/>
            <person name="D'Auriad J.C."/>
            <person name="Huanga J.-P."/>
            <person name="Huanga S.-X."/>
        </authorList>
    </citation>
    <scope>NUCLEOTIDE SEQUENCE [LARGE SCALE GENOMIC DNA]</scope>
    <source>
        <strain evidence="3">cv. KIB-2019</strain>
    </source>
</reference>
<accession>A0A9Q1LTM5</accession>
<comment type="caution">
    <text evidence="2">The sequence shown here is derived from an EMBL/GenBank/DDBJ whole genome shotgun (WGS) entry which is preliminary data.</text>
</comment>
<sequence length="102" mass="11444">MEQDVKQQEQEANQKKQEVPEVKQQMVGLLDSTMAALEHMGEEQWQTVTGKSGAKATGKNIEQQDTILTNAYIALMENPNGFQVSTSQLVGVYVDDRCSRKR</sequence>
<protein>
    <submittedName>
        <fullName evidence="2">Uncharacterized protein</fullName>
    </submittedName>
</protein>
<name>A0A9Q1LTM5_9SOLA</name>
<dbReference type="EMBL" id="JAJAGQ010000015">
    <property type="protein sequence ID" value="KAJ8542007.1"/>
    <property type="molecule type" value="Genomic_DNA"/>
</dbReference>
<evidence type="ECO:0000313" key="3">
    <source>
        <dbReference type="Proteomes" id="UP001152561"/>
    </source>
</evidence>
<keyword evidence="3" id="KW-1185">Reference proteome</keyword>
<organism evidence="2 3">
    <name type="scientific">Anisodus acutangulus</name>
    <dbReference type="NCBI Taxonomy" id="402998"/>
    <lineage>
        <taxon>Eukaryota</taxon>
        <taxon>Viridiplantae</taxon>
        <taxon>Streptophyta</taxon>
        <taxon>Embryophyta</taxon>
        <taxon>Tracheophyta</taxon>
        <taxon>Spermatophyta</taxon>
        <taxon>Magnoliopsida</taxon>
        <taxon>eudicotyledons</taxon>
        <taxon>Gunneridae</taxon>
        <taxon>Pentapetalae</taxon>
        <taxon>asterids</taxon>
        <taxon>lamiids</taxon>
        <taxon>Solanales</taxon>
        <taxon>Solanaceae</taxon>
        <taxon>Solanoideae</taxon>
        <taxon>Hyoscyameae</taxon>
        <taxon>Anisodus</taxon>
    </lineage>
</organism>
<feature type="region of interest" description="Disordered" evidence="1">
    <location>
        <begin position="1"/>
        <end position="24"/>
    </location>
</feature>
<evidence type="ECO:0000256" key="1">
    <source>
        <dbReference type="SAM" id="MobiDB-lite"/>
    </source>
</evidence>
<dbReference type="Proteomes" id="UP001152561">
    <property type="component" value="Unassembled WGS sequence"/>
</dbReference>
<gene>
    <name evidence="2" type="ORF">K7X08_016873</name>
</gene>